<protein>
    <submittedName>
        <fullName evidence="1">Uncharacterized protein</fullName>
    </submittedName>
</protein>
<comment type="caution">
    <text evidence="1">The sequence shown here is derived from an EMBL/GenBank/DDBJ whole genome shotgun (WGS) entry which is preliminary data.</text>
</comment>
<feature type="non-terminal residue" evidence="1">
    <location>
        <position position="1"/>
    </location>
</feature>
<sequence length="169" mass="18915">DLKELGVSMIAWSDLSEFTNDSPFGRYLIMAEIKSLADIKEKWTRVTPGRVEDYKLGIQNPKRDWAEETEAGKDNWKAGIDAAHAKDLFSKGVAKAGTSKWKDKALKKGPGRFAEGVYMAGDDYAKGFAPFREAIARTDLGPRFPKRDPRNLDRVRRIVEALIAEKVGV</sequence>
<name>X1AF62_9ZZZZ</name>
<organism evidence="1">
    <name type="scientific">marine sediment metagenome</name>
    <dbReference type="NCBI Taxonomy" id="412755"/>
    <lineage>
        <taxon>unclassified sequences</taxon>
        <taxon>metagenomes</taxon>
        <taxon>ecological metagenomes</taxon>
    </lineage>
</organism>
<accession>X1AF62</accession>
<proteinExistence type="predicted"/>
<gene>
    <name evidence="1" type="ORF">S01H4_25901</name>
</gene>
<dbReference type="EMBL" id="BART01012397">
    <property type="protein sequence ID" value="GAG80464.1"/>
    <property type="molecule type" value="Genomic_DNA"/>
</dbReference>
<evidence type="ECO:0000313" key="1">
    <source>
        <dbReference type="EMBL" id="GAG80464.1"/>
    </source>
</evidence>
<reference evidence="1" key="1">
    <citation type="journal article" date="2014" name="Front. Microbiol.">
        <title>High frequency of phylogenetically diverse reductive dehalogenase-homologous genes in deep subseafloor sedimentary metagenomes.</title>
        <authorList>
            <person name="Kawai M."/>
            <person name="Futagami T."/>
            <person name="Toyoda A."/>
            <person name="Takaki Y."/>
            <person name="Nishi S."/>
            <person name="Hori S."/>
            <person name="Arai W."/>
            <person name="Tsubouchi T."/>
            <person name="Morono Y."/>
            <person name="Uchiyama I."/>
            <person name="Ito T."/>
            <person name="Fujiyama A."/>
            <person name="Inagaki F."/>
            <person name="Takami H."/>
        </authorList>
    </citation>
    <scope>NUCLEOTIDE SEQUENCE</scope>
    <source>
        <strain evidence="1">Expedition CK06-06</strain>
    </source>
</reference>
<dbReference type="AlphaFoldDB" id="X1AF62"/>